<dbReference type="Gene3D" id="3.60.21.10">
    <property type="match status" value="1"/>
</dbReference>
<evidence type="ECO:0000313" key="2">
    <source>
        <dbReference type="EMBL" id="ARE88744.1"/>
    </source>
</evidence>
<dbReference type="Proteomes" id="UP000192478">
    <property type="component" value="Chromosome"/>
</dbReference>
<dbReference type="PANTHER" id="PTHR31302:SF22">
    <property type="entry name" value="PHOSPHOESTERASE"/>
    <property type="match status" value="1"/>
</dbReference>
<dbReference type="InterPro" id="IPR014578">
    <property type="entry name" value="Pesterase_CT488"/>
</dbReference>
<dbReference type="GO" id="GO:0004115">
    <property type="term" value="F:3',5'-cyclic-AMP phosphodiesterase activity"/>
    <property type="evidence" value="ECO:0007669"/>
    <property type="project" value="UniProtKB-EC"/>
</dbReference>
<keyword evidence="2" id="KW-0378">Hydrolase</keyword>
<evidence type="ECO:0000259" key="1">
    <source>
        <dbReference type="Pfam" id="PF00149"/>
    </source>
</evidence>
<accession>A0AAC9RKG4</accession>
<dbReference type="SUPFAM" id="SSF56300">
    <property type="entry name" value="Metallo-dependent phosphatases"/>
    <property type="match status" value="1"/>
</dbReference>
<protein>
    <submittedName>
        <fullName evidence="2">3',5'-cyclic adenosine monophosphate phosphodiesterase CpdA</fullName>
        <ecNumber evidence="2">3.1.4.53</ecNumber>
    </submittedName>
</protein>
<dbReference type="InterPro" id="IPR029052">
    <property type="entry name" value="Metallo-depent_PP-like"/>
</dbReference>
<gene>
    <name evidence="2" type="primary">cpdA</name>
    <name evidence="2" type="ORF">CLFO_31500</name>
</gene>
<dbReference type="EC" id="3.1.4.53" evidence="2"/>
<organism evidence="2 3">
    <name type="scientific">Clostridium formicaceticum</name>
    <dbReference type="NCBI Taxonomy" id="1497"/>
    <lineage>
        <taxon>Bacteria</taxon>
        <taxon>Bacillati</taxon>
        <taxon>Bacillota</taxon>
        <taxon>Clostridia</taxon>
        <taxon>Eubacteriales</taxon>
        <taxon>Clostridiaceae</taxon>
        <taxon>Clostridium</taxon>
    </lineage>
</organism>
<dbReference type="InterPro" id="IPR004843">
    <property type="entry name" value="Calcineurin-like_PHP"/>
</dbReference>
<dbReference type="EMBL" id="CP020559">
    <property type="protein sequence ID" value="ARE88744.1"/>
    <property type="molecule type" value="Genomic_DNA"/>
</dbReference>
<dbReference type="AlphaFoldDB" id="A0AAC9RKG4"/>
<name>A0AAC9RKG4_9CLOT</name>
<sequence>MKLTNKCLKYSKMGDKMALYAIGDLHLSSKVDKPMDIFGPQWTMHHEKIKEHWYNNVKQEDTVLVPGDISWGINMEEAMEDLKWIEALPGKKILLKGNHDYWWSSITKLNDTFATLKFLQNNYFAYEDYAICGTRGWISPNGNKFTQQDEKVYYREVHRLKLSLDSAKKAGYTKIVCMLHYPPTNEQHEPSLFTEVCEEYGVSMVIYGHLHGKESYDAGVKGIYHGIPYYLVSCDYLEFQLYQLL</sequence>
<dbReference type="PIRSF" id="PIRSF033094">
    <property type="entry name" value="Pesterase_CT488"/>
    <property type="match status" value="1"/>
</dbReference>
<dbReference type="InterPro" id="IPR051158">
    <property type="entry name" value="Metallophosphoesterase_sf"/>
</dbReference>
<evidence type="ECO:0000313" key="3">
    <source>
        <dbReference type="Proteomes" id="UP000192478"/>
    </source>
</evidence>
<dbReference type="Pfam" id="PF00149">
    <property type="entry name" value="Metallophos"/>
    <property type="match status" value="1"/>
</dbReference>
<reference evidence="2 3" key="1">
    <citation type="submission" date="2017-03" db="EMBL/GenBank/DDBJ databases">
        <title>Complete sequence of Clostridium formicaceticum DSM 92.</title>
        <authorList>
            <person name="Poehlein A."/>
            <person name="Karl M."/>
            <person name="Bengelsdorf F.R."/>
            <person name="Duerre P."/>
            <person name="Daniel R."/>
        </authorList>
    </citation>
    <scope>NUCLEOTIDE SEQUENCE [LARGE SCALE GENOMIC DNA]</scope>
    <source>
        <strain evidence="2 3">DSM 92</strain>
    </source>
</reference>
<proteinExistence type="predicted"/>
<feature type="domain" description="Calcineurin-like phosphoesterase" evidence="1">
    <location>
        <begin position="19"/>
        <end position="212"/>
    </location>
</feature>
<dbReference type="PANTHER" id="PTHR31302">
    <property type="entry name" value="TRANSMEMBRANE PROTEIN WITH METALLOPHOSPHOESTERASE DOMAIN-RELATED"/>
    <property type="match status" value="1"/>
</dbReference>